<accession>D6PL26</accession>
<keyword evidence="1" id="KW-0812">Transmembrane</keyword>
<reference evidence="2" key="1">
    <citation type="journal article" date="2010" name="ISME J.">
        <title>Metagenome of the Mediterranean deep chlorophyll maximum studied by direct and fosmid library 454 pyrosequencing.</title>
        <authorList>
            <person name="Ghai R."/>
            <person name="Martin-Cuadrado A.B."/>
            <person name="Molto A.G."/>
            <person name="Heredia I.G."/>
            <person name="Cabrera R."/>
            <person name="Martin J."/>
            <person name="Verdu M."/>
            <person name="Deschamps P."/>
            <person name="Moreira D."/>
            <person name="Lopez-Garcia P."/>
            <person name="Mira A."/>
            <person name="Rodriguez-Valera F."/>
        </authorList>
    </citation>
    <scope>NUCLEOTIDE SEQUENCE</scope>
</reference>
<evidence type="ECO:0000313" key="2">
    <source>
        <dbReference type="EMBL" id="ADD96427.1"/>
    </source>
</evidence>
<keyword evidence="1" id="KW-1133">Transmembrane helix</keyword>
<organism evidence="2">
    <name type="scientific">uncultured organism MedDCM-OCT-S09-C426</name>
    <dbReference type="NCBI Taxonomy" id="743650"/>
    <lineage>
        <taxon>unclassified sequences</taxon>
        <taxon>environmental samples</taxon>
    </lineage>
</organism>
<feature type="transmembrane region" description="Helical" evidence="1">
    <location>
        <begin position="6"/>
        <end position="26"/>
    </location>
</feature>
<dbReference type="EMBL" id="GU943139">
    <property type="protein sequence ID" value="ADD96427.1"/>
    <property type="molecule type" value="Genomic_DNA"/>
</dbReference>
<sequence length="56" mass="6296">MDTQIVLNVAFGLISFLGGWLFKLIFNSINKIENGCDENNAKSSTDYRVLNDKLTN</sequence>
<keyword evidence="1" id="KW-0472">Membrane</keyword>
<evidence type="ECO:0000256" key="1">
    <source>
        <dbReference type="SAM" id="Phobius"/>
    </source>
</evidence>
<proteinExistence type="predicted"/>
<name>D6PL26_9ZZZZ</name>
<protein>
    <submittedName>
        <fullName evidence="2">Uncharacterized protein</fullName>
    </submittedName>
</protein>
<dbReference type="AlphaFoldDB" id="D6PL26"/>